<name>A0A841I8H3_9DEIO</name>
<reference evidence="1 2" key="1">
    <citation type="submission" date="2020-08" db="EMBL/GenBank/DDBJ databases">
        <title>Genomic Encyclopedia of Type Strains, Phase IV (KMG-IV): sequencing the most valuable type-strain genomes for metagenomic binning, comparative biology and taxonomic classification.</title>
        <authorList>
            <person name="Goeker M."/>
        </authorList>
    </citation>
    <scope>NUCLEOTIDE SEQUENCE [LARGE SCALE GENOMIC DNA]</scope>
    <source>
        <strain evidence="1 2">DSM 21458</strain>
    </source>
</reference>
<organism evidence="1 2">
    <name type="scientific">Deinobacterium chartae</name>
    <dbReference type="NCBI Taxonomy" id="521158"/>
    <lineage>
        <taxon>Bacteria</taxon>
        <taxon>Thermotogati</taxon>
        <taxon>Deinococcota</taxon>
        <taxon>Deinococci</taxon>
        <taxon>Deinococcales</taxon>
        <taxon>Deinococcaceae</taxon>
        <taxon>Deinobacterium</taxon>
    </lineage>
</organism>
<sequence>MRALEVIAVTLKEGRVHPTTVVNTLIETENEGGQSALRRLERELARSSRLLRERKHPHSDLARAWLQATRAYMVTHALNTQRQAS</sequence>
<proteinExistence type="predicted"/>
<dbReference type="EMBL" id="JACHHG010000021">
    <property type="protein sequence ID" value="MBB6100085.1"/>
    <property type="molecule type" value="Genomic_DNA"/>
</dbReference>
<keyword evidence="2" id="KW-1185">Reference proteome</keyword>
<protein>
    <submittedName>
        <fullName evidence="1">Uncharacterized protein</fullName>
    </submittedName>
</protein>
<dbReference type="AlphaFoldDB" id="A0A841I8H3"/>
<dbReference type="RefSeq" id="WP_183988821.1">
    <property type="nucleotide sequence ID" value="NZ_JACHHG010000021.1"/>
</dbReference>
<evidence type="ECO:0000313" key="1">
    <source>
        <dbReference type="EMBL" id="MBB6100085.1"/>
    </source>
</evidence>
<comment type="caution">
    <text evidence="1">The sequence shown here is derived from an EMBL/GenBank/DDBJ whole genome shotgun (WGS) entry which is preliminary data.</text>
</comment>
<dbReference type="Proteomes" id="UP000569951">
    <property type="component" value="Unassembled WGS sequence"/>
</dbReference>
<accession>A0A841I8H3</accession>
<gene>
    <name evidence="1" type="ORF">HNR42_003550</name>
</gene>
<evidence type="ECO:0000313" key="2">
    <source>
        <dbReference type="Proteomes" id="UP000569951"/>
    </source>
</evidence>